<dbReference type="HOGENOM" id="CLU_1957494_0_0_0"/>
<dbReference type="PaxDb" id="123214-PERMA_1914"/>
<dbReference type="KEGG" id="pmx:PERMA_1914"/>
<sequence length="128" mass="15492">MLEIKDLRRLKIVFKKDGKILDRAFFDRLIENTEDKDLKNFLIGCRHTVERHYTEALKWFLISDCDDSRVMIVLLSYKLGDDFLFDEYYEEDLVFGETLKKLDIEVYLQTGEKEYRVDKDLIRELNRI</sequence>
<dbReference type="Proteomes" id="UP000001366">
    <property type="component" value="Chromosome"/>
</dbReference>
<keyword evidence="2" id="KW-1185">Reference proteome</keyword>
<dbReference type="AlphaFoldDB" id="C0QSM8"/>
<accession>C0QSM8</accession>
<dbReference type="RefSeq" id="WP_012675974.1">
    <property type="nucleotide sequence ID" value="NC_012440.1"/>
</dbReference>
<evidence type="ECO:0000313" key="2">
    <source>
        <dbReference type="Proteomes" id="UP000001366"/>
    </source>
</evidence>
<proteinExistence type="predicted"/>
<name>C0QSM8_PERMH</name>
<organism evidence="1 2">
    <name type="scientific">Persephonella marina (strain DSM 14350 / EX-H1)</name>
    <dbReference type="NCBI Taxonomy" id="123214"/>
    <lineage>
        <taxon>Bacteria</taxon>
        <taxon>Pseudomonadati</taxon>
        <taxon>Aquificota</taxon>
        <taxon>Aquificia</taxon>
        <taxon>Aquificales</taxon>
        <taxon>Hydrogenothermaceae</taxon>
        <taxon>Persephonella</taxon>
    </lineage>
</organism>
<dbReference type="OrthoDB" id="14463at2"/>
<reference evidence="1 2" key="1">
    <citation type="journal article" date="2009" name="J. Bacteriol.">
        <title>Complete and draft genome sequences of six members of the Aquificales.</title>
        <authorList>
            <person name="Reysenbach A.L."/>
            <person name="Hamamura N."/>
            <person name="Podar M."/>
            <person name="Griffiths E."/>
            <person name="Ferreira S."/>
            <person name="Hochstein R."/>
            <person name="Heidelberg J."/>
            <person name="Johnson J."/>
            <person name="Mead D."/>
            <person name="Pohorille A."/>
            <person name="Sarmiento M."/>
            <person name="Schweighofer K."/>
            <person name="Seshadri R."/>
            <person name="Voytek M.A."/>
        </authorList>
    </citation>
    <scope>NUCLEOTIDE SEQUENCE [LARGE SCALE GENOMIC DNA]</scope>
    <source>
        <strain evidence="2">DSM 14350 / EX-H1</strain>
    </source>
</reference>
<dbReference type="EMBL" id="CP001230">
    <property type="protein sequence ID" value="ACO03735.1"/>
    <property type="molecule type" value="Genomic_DNA"/>
</dbReference>
<protein>
    <submittedName>
        <fullName evidence="1">Uncharacterized protein</fullName>
    </submittedName>
</protein>
<gene>
    <name evidence="1" type="ordered locus">PERMA_1914</name>
</gene>
<evidence type="ECO:0000313" key="1">
    <source>
        <dbReference type="EMBL" id="ACO03735.1"/>
    </source>
</evidence>
<dbReference type="STRING" id="123214.PERMA_1914"/>